<accession>A0ABS8PME2</accession>
<dbReference type="RefSeq" id="WP_231003177.1">
    <property type="nucleotide sequence ID" value="NZ_JAJNEC010000004.1"/>
</dbReference>
<dbReference type="EMBL" id="JAJNEC010000004">
    <property type="protein sequence ID" value="MCD2422274.1"/>
    <property type="molecule type" value="Genomic_DNA"/>
</dbReference>
<keyword evidence="1" id="KW-1133">Transmembrane helix</keyword>
<proteinExistence type="predicted"/>
<sequence length="45" mass="5440">MHNRNNIPDEDRAPLLGSWTRWYVLMIVVLLLLIACFYWITKNYS</sequence>
<keyword evidence="1" id="KW-0472">Membrane</keyword>
<comment type="caution">
    <text evidence="2">The sequence shown here is derived from an EMBL/GenBank/DDBJ whole genome shotgun (WGS) entry which is preliminary data.</text>
</comment>
<evidence type="ECO:0000313" key="2">
    <source>
        <dbReference type="EMBL" id="MCD2422274.1"/>
    </source>
</evidence>
<name>A0ABS8PME2_9BACT</name>
<gene>
    <name evidence="2" type="ORF">LQ567_05830</name>
</gene>
<keyword evidence="1" id="KW-0812">Transmembrane</keyword>
<dbReference type="Proteomes" id="UP001199816">
    <property type="component" value="Unassembled WGS sequence"/>
</dbReference>
<evidence type="ECO:0000256" key="1">
    <source>
        <dbReference type="SAM" id="Phobius"/>
    </source>
</evidence>
<keyword evidence="3" id="KW-1185">Reference proteome</keyword>
<evidence type="ECO:0000313" key="3">
    <source>
        <dbReference type="Proteomes" id="UP001199816"/>
    </source>
</evidence>
<organism evidence="2 3">
    <name type="scientific">Niabella pedocola</name>
    <dbReference type="NCBI Taxonomy" id="1752077"/>
    <lineage>
        <taxon>Bacteria</taxon>
        <taxon>Pseudomonadati</taxon>
        <taxon>Bacteroidota</taxon>
        <taxon>Chitinophagia</taxon>
        <taxon>Chitinophagales</taxon>
        <taxon>Chitinophagaceae</taxon>
        <taxon>Niabella</taxon>
    </lineage>
</organism>
<protein>
    <submittedName>
        <fullName evidence="2">Uncharacterized protein</fullName>
    </submittedName>
</protein>
<feature type="transmembrane region" description="Helical" evidence="1">
    <location>
        <begin position="20"/>
        <end position="40"/>
    </location>
</feature>
<reference evidence="2 3" key="1">
    <citation type="submission" date="2021-11" db="EMBL/GenBank/DDBJ databases">
        <title>Genomic of Niabella pedocola.</title>
        <authorList>
            <person name="Wu T."/>
        </authorList>
    </citation>
    <scope>NUCLEOTIDE SEQUENCE [LARGE SCALE GENOMIC DNA]</scope>
    <source>
        <strain evidence="2 3">JCM 31011</strain>
    </source>
</reference>